<accession>A0A9N8ENC9</accession>
<evidence type="ECO:0000313" key="15">
    <source>
        <dbReference type="EMBL" id="CAB9522496.1"/>
    </source>
</evidence>
<dbReference type="AlphaFoldDB" id="A0A9N8ENC9"/>
<organism evidence="15 16">
    <name type="scientific">Seminavis robusta</name>
    <dbReference type="NCBI Taxonomy" id="568900"/>
    <lineage>
        <taxon>Eukaryota</taxon>
        <taxon>Sar</taxon>
        <taxon>Stramenopiles</taxon>
        <taxon>Ochrophyta</taxon>
        <taxon>Bacillariophyta</taxon>
        <taxon>Bacillariophyceae</taxon>
        <taxon>Bacillariophycidae</taxon>
        <taxon>Naviculales</taxon>
        <taxon>Naviculaceae</taxon>
        <taxon>Seminavis</taxon>
    </lineage>
</organism>
<dbReference type="InterPro" id="IPR015683">
    <property type="entry name" value="Ionotropic_Glu_rcpt"/>
</dbReference>
<comment type="caution">
    <text evidence="15">The sequence shown here is derived from an EMBL/GenBank/DDBJ whole genome shotgun (WGS) entry which is preliminary data.</text>
</comment>
<evidence type="ECO:0000256" key="8">
    <source>
        <dbReference type="ARBA" id="ARBA00023180"/>
    </source>
</evidence>
<feature type="transmembrane region" description="Helical" evidence="12">
    <location>
        <begin position="406"/>
        <end position="425"/>
    </location>
</feature>
<evidence type="ECO:0000313" key="16">
    <source>
        <dbReference type="Proteomes" id="UP001153069"/>
    </source>
</evidence>
<dbReference type="OrthoDB" id="203830at2759"/>
<sequence>MTIGHYCLIWATCLLSLLRQGHSDDRYYGGRRRPRDPPWTYGKGSTAQWKRHLQSLGSVVFQPQKPLGDDSCPCLTPDQMAHARREVLRNSNNHNTSMSNNNNNNNNNTDDLLYDPYGIGCGAHDETGPFCIDLKDCTRQIPVDPLCDYSWCSRSWCYVNGSNCLVRDTPSSQWPNVSYSYAACGHMAEKSFFDHKELLVNTTLRVAINHNTGGWKGAYHESKQSFSMDASGWSGPIYEFLTTAAARGGFTLNLTQPPPWLLPESQKFFGKSSFDYCVYATALGYLDLCIADYTITLQRSSVTPFFETSVGEIYLVVFSDTERLSFSYLAKRFALVFEPFTAGSWVTIFCIMLPILGLVMFFHEYDNPGSAFPKQYTTQVHDIATGQVVRHETVHMSWTTRIAKTLYMALLSFFAQDYATFVVSVGGKVHLLALLTFLWLVSTVYTANLAAILTMNIQRSHVNSLAQARQAGYRFCATRQVAEVIAPLHNMDPSEIVADPVSLGGDGLPGFQCPNCMSRSRALDFMKSPQQQQFAHTSNTDEHDEQLYCDAAFVSKEDLDAVHNMGKHCNKTYVGQPLAFESNGIPMYSELAAKMTPFLYSLKFDGTLHKIYQNAEPEQECDAVEGAGGDDPSLTVEQLIGIWGLTFAFVVAGLVSKGVIYLDKRRRKQNTGEVVRKEYYFDQWGNIVENPNVADNEDDDDGEDDDGEDDDAKPQKETYASSSDDQQGSTATFMSTTYFATEPEPPVRLVNRRQQKPGGGLGYLREDTASTSDVSI</sequence>
<keyword evidence="9" id="KW-1071">Ligand-gated ion channel</keyword>
<keyword evidence="3 12" id="KW-0812">Transmembrane</keyword>
<keyword evidence="10" id="KW-0407">Ion channel</keyword>
<evidence type="ECO:0000256" key="6">
    <source>
        <dbReference type="ARBA" id="ARBA00023136"/>
    </source>
</evidence>
<keyword evidence="13" id="KW-0732">Signal</keyword>
<feature type="compositionally biased region" description="Acidic residues" evidence="11">
    <location>
        <begin position="695"/>
        <end position="711"/>
    </location>
</feature>
<dbReference type="PANTHER" id="PTHR18966">
    <property type="entry name" value="IONOTROPIC GLUTAMATE RECEPTOR"/>
    <property type="match status" value="1"/>
</dbReference>
<keyword evidence="8" id="KW-0325">Glycoprotein</keyword>
<feature type="transmembrane region" description="Helical" evidence="12">
    <location>
        <begin position="342"/>
        <end position="362"/>
    </location>
</feature>
<keyword evidence="7" id="KW-0675">Receptor</keyword>
<dbReference type="Proteomes" id="UP001153069">
    <property type="component" value="Unassembled WGS sequence"/>
</dbReference>
<evidence type="ECO:0000256" key="1">
    <source>
        <dbReference type="ARBA" id="ARBA00004141"/>
    </source>
</evidence>
<keyword evidence="6 12" id="KW-0472">Membrane</keyword>
<evidence type="ECO:0000256" key="11">
    <source>
        <dbReference type="SAM" id="MobiDB-lite"/>
    </source>
</evidence>
<dbReference type="EMBL" id="CAICTM010001307">
    <property type="protein sequence ID" value="CAB9522496.1"/>
    <property type="molecule type" value="Genomic_DNA"/>
</dbReference>
<evidence type="ECO:0000256" key="10">
    <source>
        <dbReference type="ARBA" id="ARBA00023303"/>
    </source>
</evidence>
<feature type="transmembrane region" description="Helical" evidence="12">
    <location>
        <begin position="640"/>
        <end position="662"/>
    </location>
</feature>
<dbReference type="InterPro" id="IPR001320">
    <property type="entry name" value="Iontro_rcpt_C"/>
</dbReference>
<feature type="signal peptide" evidence="13">
    <location>
        <begin position="1"/>
        <end position="23"/>
    </location>
</feature>
<evidence type="ECO:0000256" key="4">
    <source>
        <dbReference type="ARBA" id="ARBA00022989"/>
    </source>
</evidence>
<evidence type="ECO:0000256" key="13">
    <source>
        <dbReference type="SAM" id="SignalP"/>
    </source>
</evidence>
<evidence type="ECO:0000256" key="9">
    <source>
        <dbReference type="ARBA" id="ARBA00023286"/>
    </source>
</evidence>
<proteinExistence type="predicted"/>
<keyword evidence="16" id="KW-1185">Reference proteome</keyword>
<name>A0A9N8ENC9_9STRA</name>
<evidence type="ECO:0000256" key="2">
    <source>
        <dbReference type="ARBA" id="ARBA00022448"/>
    </source>
</evidence>
<evidence type="ECO:0000256" key="7">
    <source>
        <dbReference type="ARBA" id="ARBA00023170"/>
    </source>
</evidence>
<evidence type="ECO:0000256" key="3">
    <source>
        <dbReference type="ARBA" id="ARBA00022692"/>
    </source>
</evidence>
<evidence type="ECO:0000256" key="12">
    <source>
        <dbReference type="SAM" id="Phobius"/>
    </source>
</evidence>
<feature type="domain" description="Ionotropic glutamate receptor C-terminal" evidence="14">
    <location>
        <begin position="344"/>
        <end position="646"/>
    </location>
</feature>
<protein>
    <recommendedName>
        <fullName evidence="14">Ionotropic glutamate receptor C-terminal domain-containing protein</fullName>
    </recommendedName>
</protein>
<dbReference type="Gene3D" id="1.10.287.70">
    <property type="match status" value="1"/>
</dbReference>
<dbReference type="GO" id="GO:0016020">
    <property type="term" value="C:membrane"/>
    <property type="evidence" value="ECO:0007669"/>
    <property type="project" value="UniProtKB-SubCell"/>
</dbReference>
<feature type="region of interest" description="Disordered" evidence="11">
    <location>
        <begin position="25"/>
        <end position="44"/>
    </location>
</feature>
<evidence type="ECO:0000256" key="5">
    <source>
        <dbReference type="ARBA" id="ARBA00023065"/>
    </source>
</evidence>
<feature type="chain" id="PRO_5040327499" description="Ionotropic glutamate receptor C-terminal domain-containing protein" evidence="13">
    <location>
        <begin position="24"/>
        <end position="776"/>
    </location>
</feature>
<feature type="compositionally biased region" description="Polar residues" evidence="11">
    <location>
        <begin position="718"/>
        <end position="739"/>
    </location>
</feature>
<feature type="transmembrane region" description="Helical" evidence="12">
    <location>
        <begin position="431"/>
        <end position="453"/>
    </location>
</feature>
<keyword evidence="2" id="KW-0813">Transport</keyword>
<keyword evidence="5" id="KW-0406">Ion transport</keyword>
<dbReference type="Pfam" id="PF00060">
    <property type="entry name" value="Lig_chan"/>
    <property type="match status" value="1"/>
</dbReference>
<comment type="subcellular location">
    <subcellularLocation>
        <location evidence="1">Membrane</location>
        <topology evidence="1">Multi-pass membrane protein</topology>
    </subcellularLocation>
</comment>
<keyword evidence="4 12" id="KW-1133">Transmembrane helix</keyword>
<dbReference type="GO" id="GO:0015276">
    <property type="term" value="F:ligand-gated monoatomic ion channel activity"/>
    <property type="evidence" value="ECO:0007669"/>
    <property type="project" value="InterPro"/>
</dbReference>
<evidence type="ECO:0000259" key="14">
    <source>
        <dbReference type="Pfam" id="PF00060"/>
    </source>
</evidence>
<reference evidence="15" key="1">
    <citation type="submission" date="2020-06" db="EMBL/GenBank/DDBJ databases">
        <authorList>
            <consortium name="Plant Systems Biology data submission"/>
        </authorList>
    </citation>
    <scope>NUCLEOTIDE SEQUENCE</scope>
    <source>
        <strain evidence="15">D6</strain>
    </source>
</reference>
<gene>
    <name evidence="15" type="ORF">SEMRO_1309_G261530.1</name>
</gene>
<feature type="region of interest" description="Disordered" evidence="11">
    <location>
        <begin position="689"/>
        <end position="776"/>
    </location>
</feature>